<evidence type="ECO:0000256" key="1">
    <source>
        <dbReference type="ARBA" id="ARBA00010757"/>
    </source>
</evidence>
<sequence>MVENINREKILKLIKISKLSLSEEKLKKIIKDMKNIIDFVNQVNDFSENESEEKDYIKNKTKGYTREDVCGESVSQFEAVRSALESEDGFFVVKNSRQ</sequence>
<dbReference type="InterPro" id="IPR036113">
    <property type="entry name" value="Asp/Glu-ADT_sf_sub_c"/>
</dbReference>
<dbReference type="SUPFAM" id="SSF141000">
    <property type="entry name" value="Glu-tRNAGln amidotransferase C subunit"/>
    <property type="match status" value="1"/>
</dbReference>
<comment type="function">
    <text evidence="3">Allows the formation of correctly charged Asn-tRNA(Asn) or Gln-tRNA(Gln) through the transamidation of misacylated Asp-tRNA(Asn) or Glu-tRNA(Gln) in organisms which lack either or both of asparaginyl-tRNA or glutaminyl-tRNA synthetases. The reaction takes place in the presence of glutamine and ATP through an activated phospho-Asp-tRNA(Asn) or phospho-Glu-tRNA(Gln).</text>
</comment>
<dbReference type="Proteomes" id="UP001337580">
    <property type="component" value="Chromosome"/>
</dbReference>
<protein>
    <submittedName>
        <fullName evidence="6">Asp-tRNA(Asn)/Glu-tRNA(Gln) amidotransferase subunit GatC</fullName>
    </submittedName>
</protein>
<comment type="subunit">
    <text evidence="2">Heterotrimer of A, B and C subunits.</text>
</comment>
<comment type="similarity">
    <text evidence="1">Belongs to the GatC family.</text>
</comment>
<organism evidence="6">
    <name type="scientific">Candidatus Improbicoccus pseudotrichonymphae</name>
    <dbReference type="NCBI Taxonomy" id="3033792"/>
    <lineage>
        <taxon>Bacteria</taxon>
        <taxon>Bacillati</taxon>
        <taxon>Bacillota</taxon>
        <taxon>Clostridia</taxon>
        <taxon>Candidatus Improbicoccus</taxon>
    </lineage>
</organism>
<reference evidence="6" key="1">
    <citation type="journal article" date="2023" name="ISME J.">
        <title>Emergence of putative energy parasites within Clostridia revealed by genome analysis of a novel endosymbiotic clade.</title>
        <authorList>
            <person name="Takahashi K."/>
            <person name="Kuwahara H."/>
            <person name="Horikawa Y."/>
            <person name="Izawa K."/>
            <person name="Kato D."/>
            <person name="Inagaki T."/>
            <person name="Yuki M."/>
            <person name="Ohkuma M."/>
            <person name="Hongoh Y."/>
        </authorList>
    </citation>
    <scope>NUCLEOTIDE SEQUENCE</scope>
    <source>
        <strain evidence="6">CfP3-15</strain>
    </source>
</reference>
<evidence type="ECO:0000256" key="5">
    <source>
        <dbReference type="ARBA" id="ARBA00047913"/>
    </source>
</evidence>
<accession>A0AA48I1U1</accession>
<dbReference type="GO" id="GO:0006450">
    <property type="term" value="P:regulation of translational fidelity"/>
    <property type="evidence" value="ECO:0007669"/>
    <property type="project" value="InterPro"/>
</dbReference>
<evidence type="ECO:0000256" key="2">
    <source>
        <dbReference type="ARBA" id="ARBA00011123"/>
    </source>
</evidence>
<evidence type="ECO:0000256" key="4">
    <source>
        <dbReference type="ARBA" id="ARBA00047380"/>
    </source>
</evidence>
<dbReference type="EMBL" id="AP027924">
    <property type="protein sequence ID" value="BED92222.1"/>
    <property type="molecule type" value="Genomic_DNA"/>
</dbReference>
<dbReference type="InterPro" id="IPR003837">
    <property type="entry name" value="GatC"/>
</dbReference>
<dbReference type="AlphaFoldDB" id="A0AA48I1U1"/>
<dbReference type="KEGG" id="ips:CfP315_0825"/>
<evidence type="ECO:0000313" key="6">
    <source>
        <dbReference type="EMBL" id="BED92222.1"/>
    </source>
</evidence>
<comment type="catalytic activity">
    <reaction evidence="4">
        <text>L-aspartyl-tRNA(Asn) + L-glutamine + ATP + H2O = L-asparaginyl-tRNA(Asn) + L-glutamate + ADP + phosphate + 2 H(+)</text>
        <dbReference type="Rhea" id="RHEA:14513"/>
        <dbReference type="Rhea" id="RHEA-COMP:9674"/>
        <dbReference type="Rhea" id="RHEA-COMP:9677"/>
        <dbReference type="ChEBI" id="CHEBI:15377"/>
        <dbReference type="ChEBI" id="CHEBI:15378"/>
        <dbReference type="ChEBI" id="CHEBI:29985"/>
        <dbReference type="ChEBI" id="CHEBI:30616"/>
        <dbReference type="ChEBI" id="CHEBI:43474"/>
        <dbReference type="ChEBI" id="CHEBI:58359"/>
        <dbReference type="ChEBI" id="CHEBI:78515"/>
        <dbReference type="ChEBI" id="CHEBI:78516"/>
        <dbReference type="ChEBI" id="CHEBI:456216"/>
    </reaction>
</comment>
<name>A0AA48I1U1_9FIRM</name>
<dbReference type="Pfam" id="PF02686">
    <property type="entry name" value="GatC"/>
    <property type="match status" value="1"/>
</dbReference>
<comment type="catalytic activity">
    <reaction evidence="5">
        <text>L-glutamyl-tRNA(Gln) + L-glutamine + ATP + H2O = L-glutaminyl-tRNA(Gln) + L-glutamate + ADP + phosphate + H(+)</text>
        <dbReference type="Rhea" id="RHEA:17521"/>
        <dbReference type="Rhea" id="RHEA-COMP:9681"/>
        <dbReference type="Rhea" id="RHEA-COMP:9684"/>
        <dbReference type="ChEBI" id="CHEBI:15377"/>
        <dbReference type="ChEBI" id="CHEBI:15378"/>
        <dbReference type="ChEBI" id="CHEBI:29985"/>
        <dbReference type="ChEBI" id="CHEBI:30616"/>
        <dbReference type="ChEBI" id="CHEBI:43474"/>
        <dbReference type="ChEBI" id="CHEBI:58359"/>
        <dbReference type="ChEBI" id="CHEBI:78520"/>
        <dbReference type="ChEBI" id="CHEBI:78521"/>
        <dbReference type="ChEBI" id="CHEBI:456216"/>
    </reaction>
</comment>
<evidence type="ECO:0000256" key="3">
    <source>
        <dbReference type="ARBA" id="ARBA00024799"/>
    </source>
</evidence>
<proteinExistence type="inferred from homology"/>
<dbReference type="NCBIfam" id="TIGR00135">
    <property type="entry name" value="gatC"/>
    <property type="match status" value="1"/>
</dbReference>
<gene>
    <name evidence="6" type="ORF">CfP315_0825</name>
</gene>
<dbReference type="Gene3D" id="1.10.20.60">
    <property type="entry name" value="Glu-tRNAGln amidotransferase C subunit, N-terminal domain"/>
    <property type="match status" value="1"/>
</dbReference>